<evidence type="ECO:0000256" key="2">
    <source>
        <dbReference type="ARBA" id="ARBA00023134"/>
    </source>
</evidence>
<evidence type="ECO:0000259" key="3">
    <source>
        <dbReference type="PROSITE" id="PS51710"/>
    </source>
</evidence>
<dbReference type="SUPFAM" id="SSF52540">
    <property type="entry name" value="P-loop containing nucleoside triphosphate hydrolases"/>
    <property type="match status" value="1"/>
</dbReference>
<dbReference type="Pfam" id="PF01926">
    <property type="entry name" value="MMR_HSR1"/>
    <property type="match status" value="1"/>
</dbReference>
<reference evidence="5 6" key="1">
    <citation type="journal article" date="2009" name="Nature">
        <title>Evolution of pathogenicity and sexual reproduction in eight Candida genomes.</title>
        <authorList>
            <person name="Butler G."/>
            <person name="Rasmussen M.D."/>
            <person name="Lin M.F."/>
            <person name="Santos M.A."/>
            <person name="Sakthikumar S."/>
            <person name="Munro C.A."/>
            <person name="Rheinbay E."/>
            <person name="Grabherr M."/>
            <person name="Forche A."/>
            <person name="Reedy J.L."/>
            <person name="Agrafioti I."/>
            <person name="Arnaud M.B."/>
            <person name="Bates S."/>
            <person name="Brown A.J."/>
            <person name="Brunke S."/>
            <person name="Costanzo M.C."/>
            <person name="Fitzpatrick D.A."/>
            <person name="de Groot P.W."/>
            <person name="Harris D."/>
            <person name="Hoyer L.L."/>
            <person name="Hube B."/>
            <person name="Klis F.M."/>
            <person name="Kodira C."/>
            <person name="Lennard N."/>
            <person name="Logue M.E."/>
            <person name="Martin R."/>
            <person name="Neiman A.M."/>
            <person name="Nikolaou E."/>
            <person name="Quail M.A."/>
            <person name="Quinn J."/>
            <person name="Santos M.C."/>
            <person name="Schmitzberger F.F."/>
            <person name="Sherlock G."/>
            <person name="Shah P."/>
            <person name="Silverstein K.A."/>
            <person name="Skrzypek M.S."/>
            <person name="Soll D."/>
            <person name="Staggs R."/>
            <person name="Stansfield I."/>
            <person name="Stumpf M.P."/>
            <person name="Sudbery P.E."/>
            <person name="Srikantha T."/>
            <person name="Zeng Q."/>
            <person name="Berman J."/>
            <person name="Berriman M."/>
            <person name="Heitman J."/>
            <person name="Gow N.A."/>
            <person name="Lorenz M.C."/>
            <person name="Birren B.W."/>
            <person name="Kellis M."/>
            <person name="Cuomo C.A."/>
        </authorList>
    </citation>
    <scope>NUCLEOTIDE SEQUENCE [LARGE SCALE GENOMIC DNA]</scope>
    <source>
        <strain evidence="6">ATCC MYA-3404 / T1</strain>
    </source>
</reference>
<dbReference type="EMBL" id="GG692395">
    <property type="protein sequence ID" value="EER35852.1"/>
    <property type="molecule type" value="Genomic_DNA"/>
</dbReference>
<organism evidence="5 6">
    <name type="scientific">Candida tropicalis (strain ATCC MYA-3404 / T1)</name>
    <name type="common">Yeast</name>
    <dbReference type="NCBI Taxonomy" id="294747"/>
    <lineage>
        <taxon>Eukaryota</taxon>
        <taxon>Fungi</taxon>
        <taxon>Dikarya</taxon>
        <taxon>Ascomycota</taxon>
        <taxon>Saccharomycotina</taxon>
        <taxon>Pichiomycetes</taxon>
        <taxon>Debaryomycetaceae</taxon>
        <taxon>Candida/Lodderomyces clade</taxon>
        <taxon>Candida</taxon>
    </lineage>
</organism>
<dbReference type="AlphaFoldDB" id="C5M3F2"/>
<dbReference type="Gene3D" id="2.70.210.12">
    <property type="entry name" value="GTP1/OBG domain"/>
    <property type="match status" value="1"/>
</dbReference>
<dbReference type="InterPro" id="IPR031167">
    <property type="entry name" value="G_OBG"/>
</dbReference>
<sequence length="537" mass="60362">MIRRGSRYFTTSRFLRNNLPLLQENNSTTTTPEVPKNFKIHTVKPSTPDELIRTIRYDDDNVVKITELKQDRRSRLTTCTMSVAEYFLGNTHHSHHVFYSNMTLIKAKKAAKVEKRKFIDLKLIKITSGNGGNGSVSFFKDSFKPFGPADGGDGGNGGNVFINVIDQHSSSLHGLKKRYIAKNGQPGRSSQLDGKNGEDVIIDVPLGTVIRWIPDPHDFKKYVSQREGDSLNDIFMEFELDESDNLQLNRGGYQPGEGWIFKEHDEEYYQDKDFFQDLNDKVVEYDKDIIFEERYHDRFPILGLDCDKVTPKPLLLLRGGKGGLGNMHFTTKDIKGPKFCKAGRPGITTSFLLELKLIADLGLVGLPNAGKSSLLRAISRATPRVGHWEFTTLQPTVGTIFRRMDEEPFTVADIPGIIKGASQNKGMGLDFLRHIERSGGLVFVVSLGSKNPVADLEILLEEVGPKRMKDKKVLIVATKADLSKEGANFKLLRDYIESHYNDWKIVPVCAPRGENIDTCIRLMGEIAKDNTSPKQEV</sequence>
<dbReference type="VEuPathDB" id="FungiDB:CTRG_00591"/>
<dbReference type="Proteomes" id="UP000002037">
    <property type="component" value="Unassembled WGS sequence"/>
</dbReference>
<dbReference type="GO" id="GO:0003924">
    <property type="term" value="F:GTPase activity"/>
    <property type="evidence" value="ECO:0007669"/>
    <property type="project" value="InterPro"/>
</dbReference>
<dbReference type="InterPro" id="IPR045086">
    <property type="entry name" value="OBG_GTPase"/>
</dbReference>
<evidence type="ECO:0000313" key="5">
    <source>
        <dbReference type="EMBL" id="EER35852.1"/>
    </source>
</evidence>
<dbReference type="KEGG" id="ctp:CTRG_00591"/>
<dbReference type="PROSITE" id="PS51710">
    <property type="entry name" value="G_OBG"/>
    <property type="match status" value="1"/>
</dbReference>
<dbReference type="GO" id="GO:1902775">
    <property type="term" value="P:mitochondrial large ribosomal subunit assembly"/>
    <property type="evidence" value="ECO:0007669"/>
    <property type="project" value="EnsemblFungi"/>
</dbReference>
<dbReference type="CDD" id="cd01898">
    <property type="entry name" value="Obg"/>
    <property type="match status" value="1"/>
</dbReference>
<dbReference type="SUPFAM" id="SSF82051">
    <property type="entry name" value="Obg GTP-binding protein N-terminal domain"/>
    <property type="match status" value="1"/>
</dbReference>
<dbReference type="InterPro" id="IPR006169">
    <property type="entry name" value="GTP1_OBG_dom"/>
</dbReference>
<evidence type="ECO:0000256" key="1">
    <source>
        <dbReference type="ARBA" id="ARBA00022741"/>
    </source>
</evidence>
<dbReference type="Gene3D" id="3.40.50.300">
    <property type="entry name" value="P-loop containing nucleotide triphosphate hydrolases"/>
    <property type="match status" value="1"/>
</dbReference>
<dbReference type="STRING" id="294747.C5M3F2"/>
<dbReference type="PANTHER" id="PTHR11702">
    <property type="entry name" value="DEVELOPMENTALLY REGULATED GTP-BINDING PROTEIN-RELATED"/>
    <property type="match status" value="1"/>
</dbReference>
<feature type="domain" description="Obg" evidence="4">
    <location>
        <begin position="116"/>
        <end position="358"/>
    </location>
</feature>
<evidence type="ECO:0000313" key="6">
    <source>
        <dbReference type="Proteomes" id="UP000002037"/>
    </source>
</evidence>
<dbReference type="eggNOG" id="KOG1489">
    <property type="taxonomic scope" value="Eukaryota"/>
</dbReference>
<accession>C5M3F2</accession>
<dbReference type="GeneID" id="8296894"/>
<dbReference type="InterPro" id="IPR006073">
    <property type="entry name" value="GTP-bd"/>
</dbReference>
<keyword evidence="1" id="KW-0547">Nucleotide-binding</keyword>
<protein>
    <recommendedName>
        <fullName evidence="7">GTPase MTG2, mitochondrial</fullName>
    </recommendedName>
</protein>
<dbReference type="GO" id="GO:0005743">
    <property type="term" value="C:mitochondrial inner membrane"/>
    <property type="evidence" value="ECO:0007669"/>
    <property type="project" value="EnsemblFungi"/>
</dbReference>
<evidence type="ECO:0008006" key="7">
    <source>
        <dbReference type="Google" id="ProtNLM"/>
    </source>
</evidence>
<evidence type="ECO:0000259" key="4">
    <source>
        <dbReference type="PROSITE" id="PS51883"/>
    </source>
</evidence>
<dbReference type="OrthoDB" id="347018at2759"/>
<dbReference type="PROSITE" id="PS51883">
    <property type="entry name" value="OBG"/>
    <property type="match status" value="1"/>
</dbReference>
<gene>
    <name evidence="5" type="ORF">CTRG_00591</name>
</gene>
<keyword evidence="6" id="KW-1185">Reference proteome</keyword>
<dbReference type="HOGENOM" id="CLU_011747_2_6_1"/>
<dbReference type="GO" id="GO:0005525">
    <property type="term" value="F:GTP binding"/>
    <property type="evidence" value="ECO:0007669"/>
    <property type="project" value="UniProtKB-KW"/>
</dbReference>
<dbReference type="Pfam" id="PF01018">
    <property type="entry name" value="GTP1_OBG"/>
    <property type="match status" value="2"/>
</dbReference>
<proteinExistence type="predicted"/>
<name>C5M3F2_CANTT</name>
<dbReference type="RefSeq" id="XP_002545810.1">
    <property type="nucleotide sequence ID" value="XM_002545764.1"/>
</dbReference>
<dbReference type="PRINTS" id="PR00326">
    <property type="entry name" value="GTP1OBG"/>
</dbReference>
<dbReference type="InterPro" id="IPR036726">
    <property type="entry name" value="GTP1_OBG_dom_sf"/>
</dbReference>
<dbReference type="PANTHER" id="PTHR11702:SF31">
    <property type="entry name" value="MITOCHONDRIAL RIBOSOME-ASSOCIATED GTPASE 2"/>
    <property type="match status" value="1"/>
</dbReference>
<keyword evidence="2" id="KW-0342">GTP-binding</keyword>
<dbReference type="InterPro" id="IPR027417">
    <property type="entry name" value="P-loop_NTPase"/>
</dbReference>
<feature type="domain" description="OBG-type G" evidence="3">
    <location>
        <begin position="359"/>
        <end position="528"/>
    </location>
</feature>
<dbReference type="GO" id="GO:0043022">
    <property type="term" value="F:ribosome binding"/>
    <property type="evidence" value="ECO:0007669"/>
    <property type="project" value="EnsemblFungi"/>
</dbReference>